<evidence type="ECO:0000256" key="1">
    <source>
        <dbReference type="ARBA" id="ARBA00004117"/>
    </source>
</evidence>
<sequence>MNQKLIELKNKTSHFWSERPPVQKGLIGGGVLLLFILIAGISIAVSNTKFVPLYKNLSVQETGQIKETLDSKGIKSEITDNGTTIRVPEELTDSLKVELAAQGIPDSGNIDYSFFGQNVGFGMTDNEFDVLKLKATQTELANLIKGIDGVQDAKVMINLPKQSVFVGDAGELSSASIVIHMKPGNQLDQSKVNGLYHLAAKSIPNLPTDNIVIMDQNFQYFDLKNNIPLVADFSNQYEIKKQIERDIQREVQKMLGTMMGQDKVVVSVSTDIDFTQENREENLVEPVDEENMEGIAISAERVTETFSGSGGRAAGGVPGANETDIPGYTQAETGDGGDYERIEERINNEVNRVKKEIVESPYKIRDIGIQVMVEPPNNENGQAFPQQRIDDIQQILSTIVKTSIYKESGAEPVGDQEIADKIVVSVQPFDGKQALEGEAGSSIPGWIFAVGGALFIIIIILITLLVRNRRSEDEYEIEEEFEERKLVSVPDVNDETENEGTARKKQLEKLAREKPEEFAKLLRSWITEDQG</sequence>
<dbReference type="Pfam" id="PF01514">
    <property type="entry name" value="YscJ_FliF"/>
    <property type="match status" value="1"/>
</dbReference>
<evidence type="ECO:0000256" key="4">
    <source>
        <dbReference type="ARBA" id="ARBA00022475"/>
    </source>
</evidence>
<dbReference type="Pfam" id="PF08345">
    <property type="entry name" value="YscJ_FliF_C"/>
    <property type="match status" value="1"/>
</dbReference>
<evidence type="ECO:0000256" key="3">
    <source>
        <dbReference type="ARBA" id="ARBA00007971"/>
    </source>
</evidence>
<keyword evidence="14" id="KW-0969">Cilium</keyword>
<keyword evidence="7 11" id="KW-0472">Membrane</keyword>
<keyword evidence="14" id="KW-0282">Flagellum</keyword>
<dbReference type="PANTHER" id="PTHR30046">
    <property type="entry name" value="FLAGELLAR M-RING PROTEIN"/>
    <property type="match status" value="1"/>
</dbReference>
<comment type="function">
    <text evidence="9">The M ring may be actively involved in energy transduction.</text>
</comment>
<dbReference type="GO" id="GO:0003774">
    <property type="term" value="F:cytoskeletal motor activity"/>
    <property type="evidence" value="ECO:0007669"/>
    <property type="project" value="InterPro"/>
</dbReference>
<organism evidence="14 15">
    <name type="scientific">Metabacillus lacus</name>
    <dbReference type="NCBI Taxonomy" id="1983721"/>
    <lineage>
        <taxon>Bacteria</taxon>
        <taxon>Bacillati</taxon>
        <taxon>Bacillota</taxon>
        <taxon>Bacilli</taxon>
        <taxon>Bacillales</taxon>
        <taxon>Bacillaceae</taxon>
        <taxon>Metabacillus</taxon>
    </lineage>
</organism>
<dbReference type="PIRSF" id="PIRSF004862">
    <property type="entry name" value="FliF"/>
    <property type="match status" value="1"/>
</dbReference>
<evidence type="ECO:0000256" key="5">
    <source>
        <dbReference type="ARBA" id="ARBA00022692"/>
    </source>
</evidence>
<feature type="domain" description="Flagellar M-ring C-terminal" evidence="13">
    <location>
        <begin position="255"/>
        <end position="398"/>
    </location>
</feature>
<dbReference type="GO" id="GO:0071973">
    <property type="term" value="P:bacterial-type flagellum-dependent cell motility"/>
    <property type="evidence" value="ECO:0007669"/>
    <property type="project" value="InterPro"/>
</dbReference>
<keyword evidence="15" id="KW-1185">Reference proteome</keyword>
<protein>
    <recommendedName>
        <fullName evidence="9">Flagellar M-ring protein</fullName>
    </recommendedName>
</protein>
<evidence type="ECO:0000256" key="7">
    <source>
        <dbReference type="ARBA" id="ARBA00023136"/>
    </source>
</evidence>
<dbReference type="PRINTS" id="PR01009">
    <property type="entry name" value="FLGMRINGFLIF"/>
</dbReference>
<dbReference type="OrthoDB" id="9807026at2"/>
<proteinExistence type="inferred from homology"/>
<dbReference type="GO" id="GO:0009431">
    <property type="term" value="C:bacterial-type flagellum basal body, MS ring"/>
    <property type="evidence" value="ECO:0007669"/>
    <property type="project" value="InterPro"/>
</dbReference>
<dbReference type="RefSeq" id="WP_154305685.1">
    <property type="nucleotide sequence ID" value="NZ_WKKI01000001.1"/>
</dbReference>
<name>A0A7X2IVJ5_9BACI</name>
<feature type="region of interest" description="Disordered" evidence="10">
    <location>
        <begin position="306"/>
        <end position="336"/>
    </location>
</feature>
<feature type="compositionally biased region" description="Gly residues" evidence="10">
    <location>
        <begin position="308"/>
        <end position="318"/>
    </location>
</feature>
<evidence type="ECO:0000256" key="11">
    <source>
        <dbReference type="SAM" id="Phobius"/>
    </source>
</evidence>
<dbReference type="InterPro" id="IPR043427">
    <property type="entry name" value="YscJ/FliF"/>
</dbReference>
<feature type="region of interest" description="Disordered" evidence="10">
    <location>
        <begin position="488"/>
        <end position="508"/>
    </location>
</feature>
<dbReference type="NCBIfam" id="TIGR00206">
    <property type="entry name" value="fliF"/>
    <property type="match status" value="1"/>
</dbReference>
<reference evidence="14 15" key="1">
    <citation type="submission" date="2019-11" db="EMBL/GenBank/DDBJ databases">
        <title>Bacillus lacus genome.</title>
        <authorList>
            <person name="Allen C.J."/>
            <person name="Newman J.D."/>
        </authorList>
    </citation>
    <scope>NUCLEOTIDE SEQUENCE [LARGE SCALE GENOMIC DNA]</scope>
    <source>
        <strain evidence="14 15">KCTC 33946</strain>
    </source>
</reference>
<dbReference type="Proteomes" id="UP000448867">
    <property type="component" value="Unassembled WGS sequence"/>
</dbReference>
<comment type="caution">
    <text evidence="14">The sequence shown here is derived from an EMBL/GenBank/DDBJ whole genome shotgun (WGS) entry which is preliminary data.</text>
</comment>
<evidence type="ECO:0000259" key="12">
    <source>
        <dbReference type="Pfam" id="PF01514"/>
    </source>
</evidence>
<dbReference type="PANTHER" id="PTHR30046:SF0">
    <property type="entry name" value="FLAGELLAR M-RING PROTEIN"/>
    <property type="match status" value="1"/>
</dbReference>
<evidence type="ECO:0000313" key="14">
    <source>
        <dbReference type="EMBL" id="MRX70591.1"/>
    </source>
</evidence>
<gene>
    <name evidence="14" type="primary">fliF</name>
    <name evidence="14" type="ORF">GJU40_00220</name>
</gene>
<dbReference type="InterPro" id="IPR006182">
    <property type="entry name" value="FliF_N_dom"/>
</dbReference>
<feature type="transmembrane region" description="Helical" evidence="11">
    <location>
        <begin position="25"/>
        <end position="45"/>
    </location>
</feature>
<dbReference type="Gene3D" id="3.30.300.30">
    <property type="match status" value="1"/>
</dbReference>
<dbReference type="AlphaFoldDB" id="A0A7X2IVJ5"/>
<dbReference type="InterPro" id="IPR045851">
    <property type="entry name" value="AMP-bd_C_sf"/>
</dbReference>
<evidence type="ECO:0000313" key="15">
    <source>
        <dbReference type="Proteomes" id="UP000448867"/>
    </source>
</evidence>
<evidence type="ECO:0000256" key="6">
    <source>
        <dbReference type="ARBA" id="ARBA00022989"/>
    </source>
</evidence>
<keyword evidence="4" id="KW-1003">Cell membrane</keyword>
<evidence type="ECO:0000256" key="9">
    <source>
        <dbReference type="PIRNR" id="PIRNR004862"/>
    </source>
</evidence>
<keyword evidence="6 11" id="KW-1133">Transmembrane helix</keyword>
<dbReference type="InterPro" id="IPR013556">
    <property type="entry name" value="Flag_M-ring_C"/>
</dbReference>
<accession>A0A7X2IVJ5</accession>
<comment type="subcellular location">
    <subcellularLocation>
        <location evidence="1 9">Bacterial flagellum basal body</location>
    </subcellularLocation>
    <subcellularLocation>
        <location evidence="2">Cell membrane</location>
        <topology evidence="2">Multi-pass membrane protein</topology>
    </subcellularLocation>
</comment>
<evidence type="ECO:0000259" key="13">
    <source>
        <dbReference type="Pfam" id="PF08345"/>
    </source>
</evidence>
<feature type="transmembrane region" description="Helical" evidence="11">
    <location>
        <begin position="446"/>
        <end position="466"/>
    </location>
</feature>
<dbReference type="EMBL" id="WKKI01000001">
    <property type="protein sequence ID" value="MRX70591.1"/>
    <property type="molecule type" value="Genomic_DNA"/>
</dbReference>
<dbReference type="InterPro" id="IPR000067">
    <property type="entry name" value="FlgMring_FliF"/>
</dbReference>
<comment type="similarity">
    <text evidence="3 9">Belongs to the FliF family.</text>
</comment>
<feature type="domain" description="Flagellar M-ring N-terminal" evidence="12">
    <location>
        <begin position="46"/>
        <end position="220"/>
    </location>
</feature>
<dbReference type="GO" id="GO:0005886">
    <property type="term" value="C:plasma membrane"/>
    <property type="evidence" value="ECO:0007669"/>
    <property type="project" value="UniProtKB-SubCell"/>
</dbReference>
<evidence type="ECO:0000256" key="8">
    <source>
        <dbReference type="ARBA" id="ARBA00023143"/>
    </source>
</evidence>
<evidence type="ECO:0000256" key="2">
    <source>
        <dbReference type="ARBA" id="ARBA00004651"/>
    </source>
</evidence>
<keyword evidence="14" id="KW-0966">Cell projection</keyword>
<keyword evidence="5 11" id="KW-0812">Transmembrane</keyword>
<keyword evidence="8 9" id="KW-0975">Bacterial flagellum</keyword>
<evidence type="ECO:0000256" key="10">
    <source>
        <dbReference type="SAM" id="MobiDB-lite"/>
    </source>
</evidence>